<dbReference type="InterPro" id="IPR008018">
    <property type="entry name" value="Phage_tail_attach_FII"/>
</dbReference>
<reference evidence="1 2" key="1">
    <citation type="submission" date="2019-03" db="EMBL/GenBank/DDBJ databases">
        <title>Genomic Encyclopedia of Type Strains, Phase IV (KMG-IV): sequencing the most valuable type-strain genomes for metagenomic binning, comparative biology and taxonomic classification.</title>
        <authorList>
            <person name="Goeker M."/>
        </authorList>
    </citation>
    <scope>NUCLEOTIDE SEQUENCE [LARGE SCALE GENOMIC DNA]</scope>
    <source>
        <strain evidence="1 2">DSM 15969</strain>
    </source>
</reference>
<dbReference type="Pfam" id="PF05354">
    <property type="entry name" value="Phage_attach"/>
    <property type="match status" value="1"/>
</dbReference>
<name>A0A4R1Q622_9FIRM</name>
<evidence type="ECO:0000313" key="1">
    <source>
        <dbReference type="EMBL" id="TCL37254.1"/>
    </source>
</evidence>
<keyword evidence="1" id="KW-0547">Nucleotide-binding</keyword>
<sequence length="106" mass="11435">MSIKEQIARDNAIFLDLDAFAELILYNGRQIPAVVTLGDSAMRGNTFETKGSSAVATLQIAASDVPSPDTGDQVVYQSATWEVTNILESDSAMHLVQMICQASPWS</sequence>
<keyword evidence="1" id="KW-0813">Transport</keyword>
<dbReference type="Proteomes" id="UP000295063">
    <property type="component" value="Unassembled WGS sequence"/>
</dbReference>
<dbReference type="AlphaFoldDB" id="A0A4R1Q622"/>
<protein>
    <submittedName>
        <fullName evidence="1">ATP-binding sugar transporter Gifsy-2</fullName>
    </submittedName>
</protein>
<dbReference type="RefSeq" id="WP_132079511.1">
    <property type="nucleotide sequence ID" value="NZ_DAIMLW010000003.1"/>
</dbReference>
<keyword evidence="1" id="KW-0762">Sugar transport</keyword>
<accession>A0A4R1Q622</accession>
<gene>
    <name evidence="1" type="ORF">EV210_106123</name>
</gene>
<comment type="caution">
    <text evidence="1">The sequence shown here is derived from an EMBL/GenBank/DDBJ whole genome shotgun (WGS) entry which is preliminary data.</text>
</comment>
<dbReference type="GO" id="GO:0019068">
    <property type="term" value="P:virion assembly"/>
    <property type="evidence" value="ECO:0007669"/>
    <property type="project" value="InterPro"/>
</dbReference>
<organism evidence="1 2">
    <name type="scientific">Anaerospora hongkongensis</name>
    <dbReference type="NCBI Taxonomy" id="244830"/>
    <lineage>
        <taxon>Bacteria</taxon>
        <taxon>Bacillati</taxon>
        <taxon>Bacillota</taxon>
        <taxon>Negativicutes</taxon>
        <taxon>Selenomonadales</taxon>
        <taxon>Sporomusaceae</taxon>
        <taxon>Anaerospora</taxon>
    </lineage>
</organism>
<dbReference type="EMBL" id="SLUI01000006">
    <property type="protein sequence ID" value="TCL37254.1"/>
    <property type="molecule type" value="Genomic_DNA"/>
</dbReference>
<dbReference type="OrthoDB" id="9802430at2"/>
<dbReference type="GO" id="GO:0005524">
    <property type="term" value="F:ATP binding"/>
    <property type="evidence" value="ECO:0007669"/>
    <property type="project" value="UniProtKB-KW"/>
</dbReference>
<keyword evidence="2" id="KW-1185">Reference proteome</keyword>
<proteinExistence type="predicted"/>
<keyword evidence="1" id="KW-0067">ATP-binding</keyword>
<evidence type="ECO:0000313" key="2">
    <source>
        <dbReference type="Proteomes" id="UP000295063"/>
    </source>
</evidence>